<organism evidence="1 2">
    <name type="scientific">Mola mola</name>
    <name type="common">Ocean sunfish</name>
    <name type="synonym">Tetraodon mola</name>
    <dbReference type="NCBI Taxonomy" id="94237"/>
    <lineage>
        <taxon>Eukaryota</taxon>
        <taxon>Metazoa</taxon>
        <taxon>Chordata</taxon>
        <taxon>Craniata</taxon>
        <taxon>Vertebrata</taxon>
        <taxon>Euteleostomi</taxon>
        <taxon>Actinopterygii</taxon>
        <taxon>Neopterygii</taxon>
        <taxon>Teleostei</taxon>
        <taxon>Neoteleostei</taxon>
        <taxon>Acanthomorphata</taxon>
        <taxon>Eupercaria</taxon>
        <taxon>Tetraodontiformes</taxon>
        <taxon>Molidae</taxon>
        <taxon>Mola</taxon>
    </lineage>
</organism>
<evidence type="ECO:0000313" key="1">
    <source>
        <dbReference type="Ensembl" id="ENSMMOP00000008395.1"/>
    </source>
</evidence>
<accession>A0A3Q4AUK6</accession>
<evidence type="ECO:0000313" key="2">
    <source>
        <dbReference type="Proteomes" id="UP000261620"/>
    </source>
</evidence>
<dbReference type="Proteomes" id="UP000261620">
    <property type="component" value="Unplaced"/>
</dbReference>
<reference evidence="1" key="2">
    <citation type="submission" date="2025-09" db="UniProtKB">
        <authorList>
            <consortium name="Ensembl"/>
        </authorList>
    </citation>
    <scope>IDENTIFICATION</scope>
</reference>
<protein>
    <submittedName>
        <fullName evidence="1">Uncharacterized protein</fullName>
    </submittedName>
</protein>
<dbReference type="Ensembl" id="ENSMMOT00000008548.1">
    <property type="protein sequence ID" value="ENSMMOP00000008395.1"/>
    <property type="gene ID" value="ENSMMOG00000006499.1"/>
</dbReference>
<dbReference type="AlphaFoldDB" id="A0A3Q4AUK6"/>
<proteinExistence type="predicted"/>
<keyword evidence="2" id="KW-1185">Reference proteome</keyword>
<sequence length="149" mass="16574">MPEQSRVKNKTHLKNCTGGNTLRPKTSKVLEHFKLNKTRKFVYCKVFKSDLAWHGKAFNPKNTIYTVRHVDGDIMLSGYFSANGAGNLFKQNIIQDSDPKHTAKVVMVGIINISNPMSYSLLPLSCLNGTLHLAVGLLLPLSALPSHRE</sequence>
<name>A0A3Q4AUK6_MOLML</name>
<reference evidence="1" key="1">
    <citation type="submission" date="2025-08" db="UniProtKB">
        <authorList>
            <consortium name="Ensembl"/>
        </authorList>
    </citation>
    <scope>IDENTIFICATION</scope>
</reference>